<organism evidence="1 2">
    <name type="scientific">Candidatus Colwellbacteria bacterium CG23_combo_of_CG06-09_8_20_14_all_42_19</name>
    <dbReference type="NCBI Taxonomy" id="1974541"/>
    <lineage>
        <taxon>Bacteria</taxon>
        <taxon>Candidatus Colwelliibacteriota</taxon>
    </lineage>
</organism>
<reference evidence="1 2" key="1">
    <citation type="submission" date="2017-09" db="EMBL/GenBank/DDBJ databases">
        <title>Depth-based differentiation of microbial function through sediment-hosted aquifers and enrichment of novel symbionts in the deep terrestrial subsurface.</title>
        <authorList>
            <person name="Probst A.J."/>
            <person name="Ladd B."/>
            <person name="Jarett J.K."/>
            <person name="Geller-Mcgrath D.E."/>
            <person name="Sieber C.M."/>
            <person name="Emerson J.B."/>
            <person name="Anantharaman K."/>
            <person name="Thomas B.C."/>
            <person name="Malmstrom R."/>
            <person name="Stieglmeier M."/>
            <person name="Klingl A."/>
            <person name="Woyke T."/>
            <person name="Ryan C.M."/>
            <person name="Banfield J.F."/>
        </authorList>
    </citation>
    <scope>NUCLEOTIDE SEQUENCE [LARGE SCALE GENOMIC DNA]</scope>
    <source>
        <strain evidence="1">CG23_combo_of_CG06-09_8_20_14_all_42_19</strain>
    </source>
</reference>
<evidence type="ECO:0000313" key="2">
    <source>
        <dbReference type="Proteomes" id="UP000230007"/>
    </source>
</evidence>
<name>A0A2H0ALW1_9BACT</name>
<evidence type="ECO:0000313" key="1">
    <source>
        <dbReference type="EMBL" id="PIP46367.1"/>
    </source>
</evidence>
<proteinExistence type="predicted"/>
<comment type="caution">
    <text evidence="1">The sequence shown here is derived from an EMBL/GenBank/DDBJ whole genome shotgun (WGS) entry which is preliminary data.</text>
</comment>
<dbReference type="Proteomes" id="UP000230007">
    <property type="component" value="Unassembled WGS sequence"/>
</dbReference>
<sequence length="304" mass="34508">MTRVFGLDSQLAVTVFSSVVVPHESRGEISEADLENYLSKAVWKSFDVLRKEAAERLGVSEIDLILAGARVVGMKVDGHEVLNPHGFVGRTLEISLCITMVKRGVLESGKDKNNEAGVEIFEKGSAAAYLLSKLLDLSRLLYVEIEDDKTKLFLVTPMRTSYLNEFDWGKSHIAETYASSFGVPTETAFEIYGSFIKGDVSLTVLEKMRRVFYSAFKKFIDGLTVNVKNFPDLDLKRLPPIYIRSNFPLPEEMSKRAFMLGKKRARFISLDKEMDIGDLVNNSPYNAYEWLNQLARRRIRWLMP</sequence>
<dbReference type="EMBL" id="PCSK01000017">
    <property type="protein sequence ID" value="PIP46367.1"/>
    <property type="molecule type" value="Genomic_DNA"/>
</dbReference>
<accession>A0A2H0ALW1</accession>
<dbReference type="AlphaFoldDB" id="A0A2H0ALW1"/>
<gene>
    <name evidence="1" type="ORF">COX15_00875</name>
</gene>
<protein>
    <submittedName>
        <fullName evidence="1">Uncharacterized protein</fullName>
    </submittedName>
</protein>